<accession>A0AAD8NNC8</accession>
<dbReference type="PANTHER" id="PTHR37701">
    <property type="entry name" value="METHYL-CPG-BINDING DOMAIN-CONTAINING PROTEIN 8"/>
    <property type="match status" value="1"/>
</dbReference>
<organism evidence="3 4">
    <name type="scientific">Tagetes erecta</name>
    <name type="common">African marigold</name>
    <dbReference type="NCBI Taxonomy" id="13708"/>
    <lineage>
        <taxon>Eukaryota</taxon>
        <taxon>Viridiplantae</taxon>
        <taxon>Streptophyta</taxon>
        <taxon>Embryophyta</taxon>
        <taxon>Tracheophyta</taxon>
        <taxon>Spermatophyta</taxon>
        <taxon>Magnoliopsida</taxon>
        <taxon>eudicotyledons</taxon>
        <taxon>Gunneridae</taxon>
        <taxon>Pentapetalae</taxon>
        <taxon>asterids</taxon>
        <taxon>campanulids</taxon>
        <taxon>Asterales</taxon>
        <taxon>Asteraceae</taxon>
        <taxon>Asteroideae</taxon>
        <taxon>Heliantheae alliance</taxon>
        <taxon>Tageteae</taxon>
        <taxon>Tagetes</taxon>
    </lineage>
</organism>
<dbReference type="PANTHER" id="PTHR37701:SF10">
    <property type="entry name" value="ZINC FINGER, C2H2-LIKE, DNA-BINDING DOMAIN PROTEIN-RELATED"/>
    <property type="match status" value="1"/>
</dbReference>
<evidence type="ECO:0008006" key="5">
    <source>
        <dbReference type="Google" id="ProtNLM"/>
    </source>
</evidence>
<keyword evidence="4" id="KW-1185">Reference proteome</keyword>
<protein>
    <recommendedName>
        <fullName evidence="5">MBD domain-containing protein</fullName>
    </recommendedName>
</protein>
<name>A0AAD8NNC8_TARER</name>
<evidence type="ECO:0000313" key="4">
    <source>
        <dbReference type="Proteomes" id="UP001229421"/>
    </source>
</evidence>
<feature type="compositionally biased region" description="Basic and acidic residues" evidence="1">
    <location>
        <begin position="435"/>
        <end position="445"/>
    </location>
</feature>
<feature type="chain" id="PRO_5042008130" description="MBD domain-containing protein" evidence="2">
    <location>
        <begin position="23"/>
        <end position="522"/>
    </location>
</feature>
<feature type="compositionally biased region" description="Polar residues" evidence="1">
    <location>
        <begin position="23"/>
        <end position="49"/>
    </location>
</feature>
<reference evidence="3" key="1">
    <citation type="journal article" date="2023" name="bioRxiv">
        <title>Improved chromosome-level genome assembly for marigold (Tagetes erecta).</title>
        <authorList>
            <person name="Jiang F."/>
            <person name="Yuan L."/>
            <person name="Wang S."/>
            <person name="Wang H."/>
            <person name="Xu D."/>
            <person name="Wang A."/>
            <person name="Fan W."/>
        </authorList>
    </citation>
    <scope>NUCLEOTIDE SEQUENCE</scope>
    <source>
        <strain evidence="3">WSJ</strain>
        <tissue evidence="3">Leaf</tissue>
    </source>
</reference>
<feature type="signal peptide" evidence="2">
    <location>
        <begin position="1"/>
        <end position="22"/>
    </location>
</feature>
<evidence type="ECO:0000256" key="1">
    <source>
        <dbReference type="SAM" id="MobiDB-lite"/>
    </source>
</evidence>
<dbReference type="AlphaFoldDB" id="A0AAD8NNC8"/>
<dbReference type="InterPro" id="IPR037472">
    <property type="entry name" value="MBD8"/>
</dbReference>
<dbReference type="EMBL" id="JAUHHV010000008">
    <property type="protein sequence ID" value="KAK1414618.1"/>
    <property type="molecule type" value="Genomic_DNA"/>
</dbReference>
<keyword evidence="2" id="KW-0732">Signal</keyword>
<evidence type="ECO:0000313" key="3">
    <source>
        <dbReference type="EMBL" id="KAK1414618.1"/>
    </source>
</evidence>
<feature type="region of interest" description="Disordered" evidence="1">
    <location>
        <begin position="435"/>
        <end position="465"/>
    </location>
</feature>
<dbReference type="Proteomes" id="UP001229421">
    <property type="component" value="Unassembled WGS sequence"/>
</dbReference>
<proteinExistence type="predicted"/>
<feature type="region of interest" description="Disordered" evidence="1">
    <location>
        <begin position="23"/>
        <end position="51"/>
    </location>
</feature>
<evidence type="ECO:0000256" key="2">
    <source>
        <dbReference type="SAM" id="SignalP"/>
    </source>
</evidence>
<sequence length="522" mass="58677">MPEKYICYILLLLLLSSSPANSTISKSHRSSSQQFPKTMIDTTTNNSGDDVQLKSKSKSIVHLDMKNFSQSELYALSQASYIPENDVMPNIHSDHQSTSSVIPRRVFAFSHRRQPISGPDDDTHAAEDRLILNSLNRLVAESKVQKRKRKSKNVDEFEGLGVIDVSGEAIDLKLLATEADNVFESELNRLTKEMTTEDEFLGFLQGLDGRWGSTRKRRKYVDATVFAKLLPVKWMILLSLRPRVRRPSLYCRRFVSPSNQQFKSCKDVALFLKAQFVTNDNASSPKQDVVMHMETGCQTGRDSGASNVDKEVVVMQMETGCQTGRDSGTSNVDKNEVVMQMETGCQTGRDSGGRVCRSFRPASKFDFPGTNNLNKIKFDVCTDSLKSIDGLASRQQTYGNDMQTLYMDTLKCNLPAPPGFLHIREQNLKQETVVNKDTDPSRNEVKNIFGNGEGSSNEQENSSEGKDNLKTRCVWCLVEFFREPVDAETLESSCGFICPKCKTDVSWRFESALTELTQHLNK</sequence>
<comment type="caution">
    <text evidence="3">The sequence shown here is derived from an EMBL/GenBank/DDBJ whole genome shotgun (WGS) entry which is preliminary data.</text>
</comment>
<gene>
    <name evidence="3" type="ORF">QVD17_30367</name>
</gene>